<dbReference type="Gene3D" id="1.10.357.10">
    <property type="entry name" value="Tetracycline Repressor, domain 2"/>
    <property type="match status" value="1"/>
</dbReference>
<dbReference type="SUPFAM" id="SSF48498">
    <property type="entry name" value="Tetracyclin repressor-like, C-terminal domain"/>
    <property type="match status" value="1"/>
</dbReference>
<evidence type="ECO:0000256" key="4">
    <source>
        <dbReference type="PROSITE-ProRule" id="PRU00335"/>
    </source>
</evidence>
<evidence type="ECO:0000256" key="2">
    <source>
        <dbReference type="ARBA" id="ARBA00023125"/>
    </source>
</evidence>
<dbReference type="PROSITE" id="PS50977">
    <property type="entry name" value="HTH_TETR_2"/>
    <property type="match status" value="1"/>
</dbReference>
<keyword evidence="2 4" id="KW-0238">DNA-binding</keyword>
<dbReference type="PANTHER" id="PTHR30055:SF234">
    <property type="entry name" value="HTH-TYPE TRANSCRIPTIONAL REGULATOR BETI"/>
    <property type="match status" value="1"/>
</dbReference>
<keyword evidence="1" id="KW-0805">Transcription regulation</keyword>
<organism evidence="6 7">
    <name type="scientific">Williamsia maris</name>
    <dbReference type="NCBI Taxonomy" id="72806"/>
    <lineage>
        <taxon>Bacteria</taxon>
        <taxon>Bacillati</taxon>
        <taxon>Actinomycetota</taxon>
        <taxon>Actinomycetes</taxon>
        <taxon>Mycobacteriales</taxon>
        <taxon>Nocardiaceae</taxon>
        <taxon>Williamsia</taxon>
    </lineage>
</organism>
<gene>
    <name evidence="6" type="ORF">LX13_001818</name>
</gene>
<accession>A0ABT1HCT6</accession>
<feature type="DNA-binding region" description="H-T-H motif" evidence="4">
    <location>
        <begin position="30"/>
        <end position="49"/>
    </location>
</feature>
<comment type="caution">
    <text evidence="6">The sequence shown here is derived from an EMBL/GenBank/DDBJ whole genome shotgun (WGS) entry which is preliminary data.</text>
</comment>
<evidence type="ECO:0000313" key="6">
    <source>
        <dbReference type="EMBL" id="MCP2175999.1"/>
    </source>
</evidence>
<dbReference type="EMBL" id="JAMTCJ010000002">
    <property type="protein sequence ID" value="MCP2175999.1"/>
    <property type="molecule type" value="Genomic_DNA"/>
</dbReference>
<sequence>MSRDVPRSPRDRILDAATGLLADGGRDAVTTRAVSAEANVQAQTIYRHFGDMRSLLQTVAADGFQRFLTANTRHEHGTDPVGELRAGWDLHIEFAQANPAIYTLMYGERRLGPGGDESTQVYEVLRRIVERAAAAGRLALPVDTAAAMIYATGIGVAMTLITTDPATLPAAQSLSANTRDAVLGAVTVDASDRATDRTADDVARHAIALRALLSHGNEDLSPAEAALFEQWLGVLARRRAAAADHRGGSSPA</sequence>
<reference evidence="6 7" key="1">
    <citation type="submission" date="2022-06" db="EMBL/GenBank/DDBJ databases">
        <title>Genomic Encyclopedia of Archaeal and Bacterial Type Strains, Phase II (KMG-II): from individual species to whole genera.</title>
        <authorList>
            <person name="Goeker M."/>
        </authorList>
    </citation>
    <scope>NUCLEOTIDE SEQUENCE [LARGE SCALE GENOMIC DNA]</scope>
    <source>
        <strain evidence="6 7">DSM 44693</strain>
    </source>
</reference>
<keyword evidence="7" id="KW-1185">Reference proteome</keyword>
<dbReference type="Proteomes" id="UP001206895">
    <property type="component" value="Unassembled WGS sequence"/>
</dbReference>
<evidence type="ECO:0000259" key="5">
    <source>
        <dbReference type="PROSITE" id="PS50977"/>
    </source>
</evidence>
<evidence type="ECO:0000313" key="7">
    <source>
        <dbReference type="Proteomes" id="UP001206895"/>
    </source>
</evidence>
<dbReference type="SUPFAM" id="SSF46689">
    <property type="entry name" value="Homeodomain-like"/>
    <property type="match status" value="1"/>
</dbReference>
<name>A0ABT1HCT6_9NOCA</name>
<dbReference type="InterPro" id="IPR050109">
    <property type="entry name" value="HTH-type_TetR-like_transc_reg"/>
</dbReference>
<dbReference type="PRINTS" id="PR00455">
    <property type="entry name" value="HTHTETR"/>
</dbReference>
<protein>
    <submittedName>
        <fullName evidence="6">Transcriptional regulator, TetR family</fullName>
    </submittedName>
</protein>
<dbReference type="InterPro" id="IPR036271">
    <property type="entry name" value="Tet_transcr_reg_TetR-rel_C_sf"/>
</dbReference>
<proteinExistence type="predicted"/>
<dbReference type="PANTHER" id="PTHR30055">
    <property type="entry name" value="HTH-TYPE TRANSCRIPTIONAL REGULATOR RUTR"/>
    <property type="match status" value="1"/>
</dbReference>
<evidence type="ECO:0000256" key="1">
    <source>
        <dbReference type="ARBA" id="ARBA00023015"/>
    </source>
</evidence>
<feature type="domain" description="HTH tetR-type" evidence="5">
    <location>
        <begin position="7"/>
        <end position="67"/>
    </location>
</feature>
<dbReference type="RefSeq" id="WP_253661026.1">
    <property type="nucleotide sequence ID" value="NZ_BAAAJQ010000001.1"/>
</dbReference>
<dbReference type="InterPro" id="IPR001647">
    <property type="entry name" value="HTH_TetR"/>
</dbReference>
<evidence type="ECO:0000256" key="3">
    <source>
        <dbReference type="ARBA" id="ARBA00023163"/>
    </source>
</evidence>
<dbReference type="InterPro" id="IPR009057">
    <property type="entry name" value="Homeodomain-like_sf"/>
</dbReference>
<keyword evidence="3" id="KW-0804">Transcription</keyword>
<dbReference type="Pfam" id="PF00440">
    <property type="entry name" value="TetR_N"/>
    <property type="match status" value="1"/>
</dbReference>